<gene>
    <name evidence="2" type="ORF">Anapl_01220</name>
</gene>
<protein>
    <submittedName>
        <fullName evidence="2">Uncharacterized protein</fullName>
    </submittedName>
</protein>
<dbReference type="AlphaFoldDB" id="R0LKF2"/>
<keyword evidence="3" id="KW-1185">Reference proteome</keyword>
<evidence type="ECO:0000313" key="3">
    <source>
        <dbReference type="Proteomes" id="UP000296049"/>
    </source>
</evidence>
<name>R0LKF2_ANAPL</name>
<feature type="region of interest" description="Disordered" evidence="1">
    <location>
        <begin position="198"/>
        <end position="217"/>
    </location>
</feature>
<evidence type="ECO:0000256" key="1">
    <source>
        <dbReference type="SAM" id="MobiDB-lite"/>
    </source>
</evidence>
<reference evidence="3" key="1">
    <citation type="journal article" date="2013" name="Nat. Genet.">
        <title>The duck genome and transcriptome provide insight into an avian influenza virus reservoir species.</title>
        <authorList>
            <person name="Huang Y."/>
            <person name="Li Y."/>
            <person name="Burt D.W."/>
            <person name="Chen H."/>
            <person name="Zhang Y."/>
            <person name="Qian W."/>
            <person name="Kim H."/>
            <person name="Gan S."/>
            <person name="Zhao Y."/>
            <person name="Li J."/>
            <person name="Yi K."/>
            <person name="Feng H."/>
            <person name="Zhu P."/>
            <person name="Li B."/>
            <person name="Liu Q."/>
            <person name="Fairley S."/>
            <person name="Magor K.E."/>
            <person name="Du Z."/>
            <person name="Hu X."/>
            <person name="Goodman L."/>
            <person name="Tafer H."/>
            <person name="Vignal A."/>
            <person name="Lee T."/>
            <person name="Kim K.W."/>
            <person name="Sheng Z."/>
            <person name="An Y."/>
            <person name="Searle S."/>
            <person name="Herrero J."/>
            <person name="Groenen M.A."/>
            <person name="Crooijmans R.P."/>
            <person name="Faraut T."/>
            <person name="Cai Q."/>
            <person name="Webster R.G."/>
            <person name="Aldridge J.R."/>
            <person name="Warren W.C."/>
            <person name="Bartschat S."/>
            <person name="Kehr S."/>
            <person name="Marz M."/>
            <person name="Stadler P.F."/>
            <person name="Smith J."/>
            <person name="Kraus R.H."/>
            <person name="Zhao Y."/>
            <person name="Ren L."/>
            <person name="Fei J."/>
            <person name="Morisson M."/>
            <person name="Kaiser P."/>
            <person name="Griffin D.K."/>
            <person name="Rao M."/>
            <person name="Pitel F."/>
            <person name="Wang J."/>
            <person name="Li N."/>
        </authorList>
    </citation>
    <scope>NUCLEOTIDE SEQUENCE [LARGE SCALE GENOMIC DNA]</scope>
</reference>
<dbReference type="Proteomes" id="UP000296049">
    <property type="component" value="Unassembled WGS sequence"/>
</dbReference>
<evidence type="ECO:0000313" key="2">
    <source>
        <dbReference type="EMBL" id="EOB06184.1"/>
    </source>
</evidence>
<organism evidence="2 3">
    <name type="scientific">Anas platyrhynchos</name>
    <name type="common">Mallard</name>
    <name type="synonym">Anas boschas</name>
    <dbReference type="NCBI Taxonomy" id="8839"/>
    <lineage>
        <taxon>Eukaryota</taxon>
        <taxon>Metazoa</taxon>
        <taxon>Chordata</taxon>
        <taxon>Craniata</taxon>
        <taxon>Vertebrata</taxon>
        <taxon>Euteleostomi</taxon>
        <taxon>Archelosauria</taxon>
        <taxon>Archosauria</taxon>
        <taxon>Dinosauria</taxon>
        <taxon>Saurischia</taxon>
        <taxon>Theropoda</taxon>
        <taxon>Coelurosauria</taxon>
        <taxon>Aves</taxon>
        <taxon>Neognathae</taxon>
        <taxon>Galloanserae</taxon>
        <taxon>Anseriformes</taxon>
        <taxon>Anatidae</taxon>
        <taxon>Anatinae</taxon>
        <taxon>Anas</taxon>
    </lineage>
</organism>
<sequence>MLVGETRRDNEEHQRADLGFTWPRCTSFVFQYRWLSYFGRQNSHDQQSTSPVGPAKDILSSETFWCLRQTKMAREEEKSLLVQPVTTFGALCECAMWLLAAALQLNKALHLAAKKATKVLGHIPGRPALSASIISTRLFSVPLQHFRGVETLSITFYQAKGFTPFAGKPVLQPPPLHSIERMHRHTHRYVHIKGAVPEQPPASVSTQPHGSGHNTTRHRGCGHIPACHTGEDIFLSGQQQHGCDVGFFAPYGTRTHLSLVFSAKFHAGNQALRSLYSSARIFLPAGNSPMEKVLKLSEILSEIFTLFFTSEVYVALVQPYPSDRTINIKNLQVTQGPSCQPRAQLISRKSQMLPRNDLNTRMFLKVFENLSLKLCLTPEGELQQQVGQAFTRDSLDVQVPAQKLAEQRGPEPGWLQVNQGTALTAAKLPYFVVTAC</sequence>
<dbReference type="EMBL" id="KB742629">
    <property type="protein sequence ID" value="EOB06184.1"/>
    <property type="molecule type" value="Genomic_DNA"/>
</dbReference>
<accession>R0LKF2</accession>
<proteinExistence type="predicted"/>
<feature type="compositionally biased region" description="Polar residues" evidence="1">
    <location>
        <begin position="202"/>
        <end position="214"/>
    </location>
</feature>